<keyword evidence="3" id="KW-1185">Reference proteome</keyword>
<dbReference type="OrthoDB" id="3055857at2759"/>
<gene>
    <name evidence="2" type="ORF">DFH94DRAFT_761187</name>
</gene>
<feature type="compositionally biased region" description="Polar residues" evidence="1">
    <location>
        <begin position="112"/>
        <end position="124"/>
    </location>
</feature>
<name>A0A9P5T503_9AGAM</name>
<reference evidence="2" key="2">
    <citation type="journal article" date="2020" name="Nat. Commun.">
        <title>Large-scale genome sequencing of mycorrhizal fungi provides insights into the early evolution of symbiotic traits.</title>
        <authorList>
            <person name="Miyauchi S."/>
            <person name="Kiss E."/>
            <person name="Kuo A."/>
            <person name="Drula E."/>
            <person name="Kohler A."/>
            <person name="Sanchez-Garcia M."/>
            <person name="Morin E."/>
            <person name="Andreopoulos B."/>
            <person name="Barry K.W."/>
            <person name="Bonito G."/>
            <person name="Buee M."/>
            <person name="Carver A."/>
            <person name="Chen C."/>
            <person name="Cichocki N."/>
            <person name="Clum A."/>
            <person name="Culley D."/>
            <person name="Crous P.W."/>
            <person name="Fauchery L."/>
            <person name="Girlanda M."/>
            <person name="Hayes R.D."/>
            <person name="Keri Z."/>
            <person name="LaButti K."/>
            <person name="Lipzen A."/>
            <person name="Lombard V."/>
            <person name="Magnuson J."/>
            <person name="Maillard F."/>
            <person name="Murat C."/>
            <person name="Nolan M."/>
            <person name="Ohm R.A."/>
            <person name="Pangilinan J."/>
            <person name="Pereira M.F."/>
            <person name="Perotto S."/>
            <person name="Peter M."/>
            <person name="Pfister S."/>
            <person name="Riley R."/>
            <person name="Sitrit Y."/>
            <person name="Stielow J.B."/>
            <person name="Szollosi G."/>
            <person name="Zifcakova L."/>
            <person name="Stursova M."/>
            <person name="Spatafora J.W."/>
            <person name="Tedersoo L."/>
            <person name="Vaario L.M."/>
            <person name="Yamada A."/>
            <person name="Yan M."/>
            <person name="Wang P."/>
            <person name="Xu J."/>
            <person name="Bruns T."/>
            <person name="Baldrian P."/>
            <person name="Vilgalys R."/>
            <person name="Dunand C."/>
            <person name="Henrissat B."/>
            <person name="Grigoriev I.V."/>
            <person name="Hibbett D."/>
            <person name="Nagy L.G."/>
            <person name="Martin F.M."/>
        </authorList>
    </citation>
    <scope>NUCLEOTIDE SEQUENCE</scope>
    <source>
        <strain evidence="2">Prilba</strain>
    </source>
</reference>
<comment type="caution">
    <text evidence="2">The sequence shown here is derived from an EMBL/GenBank/DDBJ whole genome shotgun (WGS) entry which is preliminary data.</text>
</comment>
<sequence length="585" mass="63484">MQGAPLTTYAHKRGRSRVLRISSSPVKATDHEDLSLVEMTQRMKKRARQSTHLGDEKGLSDSQKILKRPKNIHTVAPTPPDPDSICSSSVFPLDRLTSLNDGTNTLQYQTPFNMSPVSSPTAPDSMSPVPLSRRHLSGIGSRNLKENKCVKRLASPFHSRSVSKACSRSGSRNNSPKKEVKKPPFYIKTRTRSEANADPGESVSEEVLFPVSGSLPSLRSMKTVVYGPHLDDSSTAHLLQSLSGQDWLRPAKALSRSPFPDDYVPPGTPFQEWDYPSDTFLGVPLQTSTPNALKDTLRKHITVDATLGAPNASDPTHTLDDVNTDTMNSFNPRDFESPPDTRRRSNHDGIFSSFFDASPTLSTSILRSNCKKESTIQGDPVLSTVAHLPDSGQVVVRLSGMLDGLDIDGMKNTSPNVVQLARSLDKDIQNTAPPSPSSGGRQTAGRRRDRASTIRASDYMVKPITTVPGSGGTSTGVAALTTRTRSGTIRPVRPPVASLASGFPVATPQLCAGEGQTPSGSRDLLAFIGPDKKLLGSPNSPQSEHMSRFSRVGATESMVIDMPNDESDDELLLDRKGWNWDGRWD</sequence>
<proteinExistence type="predicted"/>
<evidence type="ECO:0000256" key="1">
    <source>
        <dbReference type="SAM" id="MobiDB-lite"/>
    </source>
</evidence>
<protein>
    <submittedName>
        <fullName evidence="2">Uncharacterized protein</fullName>
    </submittedName>
</protein>
<evidence type="ECO:0000313" key="2">
    <source>
        <dbReference type="EMBL" id="KAF8475383.1"/>
    </source>
</evidence>
<dbReference type="Proteomes" id="UP000759537">
    <property type="component" value="Unassembled WGS sequence"/>
</dbReference>
<feature type="region of interest" description="Disordered" evidence="1">
    <location>
        <begin position="307"/>
        <end position="348"/>
    </location>
</feature>
<dbReference type="AlphaFoldDB" id="A0A9P5T503"/>
<feature type="region of interest" description="Disordered" evidence="1">
    <location>
        <begin position="426"/>
        <end position="454"/>
    </location>
</feature>
<feature type="region of interest" description="Disordered" evidence="1">
    <location>
        <begin position="161"/>
        <end position="202"/>
    </location>
</feature>
<feature type="region of interest" description="Disordered" evidence="1">
    <location>
        <begin position="112"/>
        <end position="131"/>
    </location>
</feature>
<reference evidence="2" key="1">
    <citation type="submission" date="2019-10" db="EMBL/GenBank/DDBJ databases">
        <authorList>
            <consortium name="DOE Joint Genome Institute"/>
            <person name="Kuo A."/>
            <person name="Miyauchi S."/>
            <person name="Kiss E."/>
            <person name="Drula E."/>
            <person name="Kohler A."/>
            <person name="Sanchez-Garcia M."/>
            <person name="Andreopoulos B."/>
            <person name="Barry K.W."/>
            <person name="Bonito G."/>
            <person name="Buee M."/>
            <person name="Carver A."/>
            <person name="Chen C."/>
            <person name="Cichocki N."/>
            <person name="Clum A."/>
            <person name="Culley D."/>
            <person name="Crous P.W."/>
            <person name="Fauchery L."/>
            <person name="Girlanda M."/>
            <person name="Hayes R."/>
            <person name="Keri Z."/>
            <person name="LaButti K."/>
            <person name="Lipzen A."/>
            <person name="Lombard V."/>
            <person name="Magnuson J."/>
            <person name="Maillard F."/>
            <person name="Morin E."/>
            <person name="Murat C."/>
            <person name="Nolan M."/>
            <person name="Ohm R."/>
            <person name="Pangilinan J."/>
            <person name="Pereira M."/>
            <person name="Perotto S."/>
            <person name="Peter M."/>
            <person name="Riley R."/>
            <person name="Sitrit Y."/>
            <person name="Stielow B."/>
            <person name="Szollosi G."/>
            <person name="Zifcakova L."/>
            <person name="Stursova M."/>
            <person name="Spatafora J.W."/>
            <person name="Tedersoo L."/>
            <person name="Vaario L.-M."/>
            <person name="Yamada A."/>
            <person name="Yan M."/>
            <person name="Wang P."/>
            <person name="Xu J."/>
            <person name="Bruns T."/>
            <person name="Baldrian P."/>
            <person name="Vilgalys R."/>
            <person name="Henrissat B."/>
            <person name="Grigoriev I.V."/>
            <person name="Hibbett D."/>
            <person name="Nagy L.G."/>
            <person name="Martin F.M."/>
        </authorList>
    </citation>
    <scope>NUCLEOTIDE SEQUENCE</scope>
    <source>
        <strain evidence="2">Prilba</strain>
    </source>
</reference>
<feature type="compositionally biased region" description="Basic and acidic residues" evidence="1">
    <location>
        <begin position="333"/>
        <end position="347"/>
    </location>
</feature>
<organism evidence="2 3">
    <name type="scientific">Russula ochroleuca</name>
    <dbReference type="NCBI Taxonomy" id="152965"/>
    <lineage>
        <taxon>Eukaryota</taxon>
        <taxon>Fungi</taxon>
        <taxon>Dikarya</taxon>
        <taxon>Basidiomycota</taxon>
        <taxon>Agaricomycotina</taxon>
        <taxon>Agaricomycetes</taxon>
        <taxon>Russulales</taxon>
        <taxon>Russulaceae</taxon>
        <taxon>Russula</taxon>
    </lineage>
</organism>
<accession>A0A9P5T503</accession>
<dbReference type="EMBL" id="WHVB01000016">
    <property type="protein sequence ID" value="KAF8475383.1"/>
    <property type="molecule type" value="Genomic_DNA"/>
</dbReference>
<evidence type="ECO:0000313" key="3">
    <source>
        <dbReference type="Proteomes" id="UP000759537"/>
    </source>
</evidence>
<feature type="compositionally biased region" description="Polar residues" evidence="1">
    <location>
        <begin position="161"/>
        <end position="174"/>
    </location>
</feature>
<feature type="compositionally biased region" description="Polar residues" evidence="1">
    <location>
        <begin position="429"/>
        <end position="441"/>
    </location>
</feature>